<reference evidence="6 7" key="1">
    <citation type="submission" date="2019-11" db="EMBL/GenBank/DDBJ databases">
        <title>Whole genome sequence of Oryza granulata.</title>
        <authorList>
            <person name="Li W."/>
        </authorList>
    </citation>
    <scope>NUCLEOTIDE SEQUENCE [LARGE SCALE GENOMIC DNA]</scope>
    <source>
        <strain evidence="7">cv. Menghai</strain>
        <tissue evidence="6">Leaf</tissue>
    </source>
</reference>
<keyword evidence="3" id="KW-0862">Zinc</keyword>
<proteinExistence type="predicted"/>
<evidence type="ECO:0000259" key="5">
    <source>
        <dbReference type="PROSITE" id="PS51292"/>
    </source>
</evidence>
<accession>A0A6G1FEA5</accession>
<dbReference type="GO" id="GO:0016567">
    <property type="term" value="P:protein ubiquitination"/>
    <property type="evidence" value="ECO:0007669"/>
    <property type="project" value="TreeGrafter"/>
</dbReference>
<organism evidence="6 7">
    <name type="scientific">Oryza meyeriana var. granulata</name>
    <dbReference type="NCBI Taxonomy" id="110450"/>
    <lineage>
        <taxon>Eukaryota</taxon>
        <taxon>Viridiplantae</taxon>
        <taxon>Streptophyta</taxon>
        <taxon>Embryophyta</taxon>
        <taxon>Tracheophyta</taxon>
        <taxon>Spermatophyta</taxon>
        <taxon>Magnoliopsida</taxon>
        <taxon>Liliopsida</taxon>
        <taxon>Poales</taxon>
        <taxon>Poaceae</taxon>
        <taxon>BOP clade</taxon>
        <taxon>Oryzoideae</taxon>
        <taxon>Oryzeae</taxon>
        <taxon>Oryzinae</taxon>
        <taxon>Oryza</taxon>
        <taxon>Oryza meyeriana</taxon>
    </lineage>
</organism>
<dbReference type="FunFam" id="3.30.40.10:FF:000318">
    <property type="entry name" value="E3 ubiquitin-protein ligase MARCH4"/>
    <property type="match status" value="1"/>
</dbReference>
<evidence type="ECO:0000256" key="2">
    <source>
        <dbReference type="ARBA" id="ARBA00022771"/>
    </source>
</evidence>
<evidence type="ECO:0000256" key="3">
    <source>
        <dbReference type="ARBA" id="ARBA00022833"/>
    </source>
</evidence>
<dbReference type="EMBL" id="SPHZ02000001">
    <property type="protein sequence ID" value="KAF0935288.1"/>
    <property type="molecule type" value="Genomic_DNA"/>
</dbReference>
<dbReference type="Gene3D" id="3.30.40.10">
    <property type="entry name" value="Zinc/RING finger domain, C3HC4 (zinc finger)"/>
    <property type="match status" value="1"/>
</dbReference>
<keyword evidence="1" id="KW-0479">Metal-binding</keyword>
<dbReference type="GO" id="GO:0016020">
    <property type="term" value="C:membrane"/>
    <property type="evidence" value="ECO:0007669"/>
    <property type="project" value="TreeGrafter"/>
</dbReference>
<dbReference type="Pfam" id="PF12906">
    <property type="entry name" value="RINGv"/>
    <property type="match status" value="1"/>
</dbReference>
<feature type="transmembrane region" description="Helical" evidence="4">
    <location>
        <begin position="127"/>
        <end position="146"/>
    </location>
</feature>
<sequence>MERDELCCSCSTRQCRICHEEEEEGCTTMESPCGCSGSLMYAHRGCVQRWCDEKGSTLCEICLQNFEPGYTAPPKKAQPAHVAVTIRESLEVPRPSYEPEDTPLIGDQEYAECAGAAGRSAAWCRSVAVTFTVVLLLRHLVAVVTVGAAHQYAFSLLTIYLLRASGILLPFYVVMRLISTVQKGQRQYQLQLLQDEVASMDKRWLVDLGHPLVNRVADSFIRAAGVGAARAVSREAYFVTVEGLGGDTAGLDNTVKRSNFSSVRGDDGQKSLDAVVKSAGKEAFQWGLAAGVYSGLTYGLREARGCHDWKNSAVAGAIAGMAVALTVDTGNTDHMVHFAITGAALSSAASLLSGIF</sequence>
<dbReference type="InterPro" id="IPR011016">
    <property type="entry name" value="Znf_RING-CH"/>
</dbReference>
<name>A0A6G1FEA5_9ORYZ</name>
<gene>
    <name evidence="6" type="ORF">E2562_032004</name>
</gene>
<feature type="transmembrane region" description="Helical" evidence="4">
    <location>
        <begin position="152"/>
        <end position="174"/>
    </location>
</feature>
<dbReference type="Pfam" id="PF12428">
    <property type="entry name" value="DUF3675"/>
    <property type="match status" value="1"/>
</dbReference>
<dbReference type="InterPro" id="IPR033275">
    <property type="entry name" value="MARCH-like"/>
</dbReference>
<keyword evidence="4" id="KW-1133">Transmembrane helix</keyword>
<dbReference type="PANTHER" id="PTHR23012:SF180">
    <property type="entry name" value="RING_FYVE_PHD ZINC FINGER SUPERFAMILY PROTEIN"/>
    <property type="match status" value="1"/>
</dbReference>
<dbReference type="SUPFAM" id="SSF57850">
    <property type="entry name" value="RING/U-box"/>
    <property type="match status" value="1"/>
</dbReference>
<protein>
    <recommendedName>
        <fullName evidence="5">RING-CH-type domain-containing protein</fullName>
    </recommendedName>
</protein>
<evidence type="ECO:0000313" key="7">
    <source>
        <dbReference type="Proteomes" id="UP000479710"/>
    </source>
</evidence>
<dbReference type="Pfam" id="PF02466">
    <property type="entry name" value="Tim17"/>
    <property type="match status" value="1"/>
</dbReference>
<keyword evidence="2" id="KW-0863">Zinc-finger</keyword>
<dbReference type="CDD" id="cd16495">
    <property type="entry name" value="RING_CH-C4HC3_MARCH"/>
    <property type="match status" value="1"/>
</dbReference>
<dbReference type="InterPro" id="IPR013083">
    <property type="entry name" value="Znf_RING/FYVE/PHD"/>
</dbReference>
<dbReference type="GO" id="GO:0008270">
    <property type="term" value="F:zinc ion binding"/>
    <property type="evidence" value="ECO:0007669"/>
    <property type="project" value="UniProtKB-KW"/>
</dbReference>
<keyword evidence="4" id="KW-0812">Transmembrane</keyword>
<evidence type="ECO:0000313" key="6">
    <source>
        <dbReference type="EMBL" id="KAF0935288.1"/>
    </source>
</evidence>
<evidence type="ECO:0000256" key="4">
    <source>
        <dbReference type="SAM" id="Phobius"/>
    </source>
</evidence>
<keyword evidence="7" id="KW-1185">Reference proteome</keyword>
<dbReference type="SMART" id="SM00744">
    <property type="entry name" value="RINGv"/>
    <property type="match status" value="1"/>
</dbReference>
<dbReference type="OrthoDB" id="264354at2759"/>
<dbReference type="GO" id="GO:0004842">
    <property type="term" value="F:ubiquitin-protein transferase activity"/>
    <property type="evidence" value="ECO:0007669"/>
    <property type="project" value="TreeGrafter"/>
</dbReference>
<dbReference type="AlphaFoldDB" id="A0A6G1FEA5"/>
<keyword evidence="4" id="KW-0472">Membrane</keyword>
<comment type="caution">
    <text evidence="6">The sequence shown here is derived from an EMBL/GenBank/DDBJ whole genome shotgun (WGS) entry which is preliminary data.</text>
</comment>
<dbReference type="Proteomes" id="UP000479710">
    <property type="component" value="Unassembled WGS sequence"/>
</dbReference>
<evidence type="ECO:0000256" key="1">
    <source>
        <dbReference type="ARBA" id="ARBA00022723"/>
    </source>
</evidence>
<dbReference type="PANTHER" id="PTHR23012">
    <property type="entry name" value="RING/FYVE/PHD ZINC FINGER DOMAIN-CONTAINING"/>
    <property type="match status" value="1"/>
</dbReference>
<feature type="domain" description="RING-CH-type" evidence="5">
    <location>
        <begin position="7"/>
        <end position="69"/>
    </location>
</feature>
<dbReference type="PROSITE" id="PS51292">
    <property type="entry name" value="ZF_RING_CH"/>
    <property type="match status" value="1"/>
</dbReference>
<dbReference type="InterPro" id="IPR022143">
    <property type="entry name" value="DUF3675"/>
</dbReference>